<dbReference type="PANTHER" id="PTHR43649:SF33">
    <property type="entry name" value="POLYGALACTURONAN_RHAMNOGALACTURONAN-BINDING PROTEIN YTCQ"/>
    <property type="match status" value="1"/>
</dbReference>
<evidence type="ECO:0000256" key="5">
    <source>
        <dbReference type="ARBA" id="ARBA00023288"/>
    </source>
</evidence>
<sequence length="522" mass="57322">MKAKKNGQAWRKLTASAGTAALIMGLLAGCSGNGGSNDGGNADPEASANGGASPAGQQTEAPKQEPYKMSIMLTSYNPEFMDPEGEIYKRLEERTNTDLTLTWVPSTTYSDKLSATVASGELPSAILVLDQKLPYIVNSVRSGMFWEIGPYLKDYPNLGRMSDIALNAISIDGKVYGLYRERDLARDGLMLRKDWLDNLGLKEPATIDEYYEVLKAFVQNDPDQNGKADTTGLAEQQVAAGWRAMLAWHGGPADWELKDGKASPAHLSPAYMDTMKFYKKLYDEKLINLDFAVVKDGKQLINGATAGSWIANLNDAQGIEESVKKVVPTGAITMVNALEGPADLRSPGGSGSYGLFMIPKTSVKTEEELKAVLNFFDKVSDEDMQNMLINGLEGRQFTLENGQYVKTTDSKMLVEYGMGDSTQLAVLRDKITTYGGPLVHMRNEMWQKNAEIAVSNPFQPFISDTYSERGSELNKIIEDARIKFIMGLIDEAGWNDAVAKWRKDGGDKIIEEYTQAYKAVNP</sequence>
<dbReference type="SUPFAM" id="SSF53850">
    <property type="entry name" value="Periplasmic binding protein-like II"/>
    <property type="match status" value="1"/>
</dbReference>
<comment type="caution">
    <text evidence="8">The sequence shown here is derived from an EMBL/GenBank/DDBJ whole genome shotgun (WGS) entry which is preliminary data.</text>
</comment>
<dbReference type="PANTHER" id="PTHR43649">
    <property type="entry name" value="ARABINOSE-BINDING PROTEIN-RELATED"/>
    <property type="match status" value="1"/>
</dbReference>
<dbReference type="InterPro" id="IPR006059">
    <property type="entry name" value="SBP"/>
</dbReference>
<protein>
    <submittedName>
        <fullName evidence="8">Extracellular solute-binding protein</fullName>
    </submittedName>
</protein>
<evidence type="ECO:0000256" key="7">
    <source>
        <dbReference type="SAM" id="SignalP"/>
    </source>
</evidence>
<dbReference type="AlphaFoldDB" id="A0A9X2SDN6"/>
<keyword evidence="4" id="KW-0564">Palmitate</keyword>
<accession>A0A9X2SDN6</accession>
<dbReference type="RefSeq" id="WP_257451638.1">
    <property type="nucleotide sequence ID" value="NZ_JANIPJ010000025.1"/>
</dbReference>
<keyword evidence="5" id="KW-0449">Lipoprotein</keyword>
<evidence type="ECO:0000256" key="3">
    <source>
        <dbReference type="ARBA" id="ARBA00023136"/>
    </source>
</evidence>
<evidence type="ECO:0000256" key="6">
    <source>
        <dbReference type="SAM" id="MobiDB-lite"/>
    </source>
</evidence>
<feature type="region of interest" description="Disordered" evidence="6">
    <location>
        <begin position="33"/>
        <end position="66"/>
    </location>
</feature>
<evidence type="ECO:0000313" key="9">
    <source>
        <dbReference type="Proteomes" id="UP001141950"/>
    </source>
</evidence>
<dbReference type="CDD" id="cd13580">
    <property type="entry name" value="PBP2_AlgQ_like_1"/>
    <property type="match status" value="1"/>
</dbReference>
<dbReference type="InterPro" id="IPR050490">
    <property type="entry name" value="Bact_solute-bd_prot1"/>
</dbReference>
<dbReference type="Pfam" id="PF01547">
    <property type="entry name" value="SBP_bac_1"/>
    <property type="match status" value="1"/>
</dbReference>
<organism evidence="8 9">
    <name type="scientific">Paenibacillus soyae</name>
    <dbReference type="NCBI Taxonomy" id="2969249"/>
    <lineage>
        <taxon>Bacteria</taxon>
        <taxon>Bacillati</taxon>
        <taxon>Bacillota</taxon>
        <taxon>Bacilli</taxon>
        <taxon>Bacillales</taxon>
        <taxon>Paenibacillaceae</taxon>
        <taxon>Paenibacillus</taxon>
    </lineage>
</organism>
<keyword evidence="2 7" id="KW-0732">Signal</keyword>
<feature type="signal peptide" evidence="7">
    <location>
        <begin position="1"/>
        <end position="28"/>
    </location>
</feature>
<reference evidence="8" key="1">
    <citation type="submission" date="2022-08" db="EMBL/GenBank/DDBJ databases">
        <title>The genomic sequence of strain Paenibacillus sp. SCIV0701.</title>
        <authorList>
            <person name="Zhao H."/>
        </authorList>
    </citation>
    <scope>NUCLEOTIDE SEQUENCE</scope>
    <source>
        <strain evidence="8">SCIV0701</strain>
    </source>
</reference>
<name>A0A9X2SDN6_9BACL</name>
<gene>
    <name evidence="8" type="ORF">NQZ67_25740</name>
</gene>
<proteinExistence type="predicted"/>
<dbReference type="Gene3D" id="3.40.190.10">
    <property type="entry name" value="Periplasmic binding protein-like II"/>
    <property type="match status" value="3"/>
</dbReference>
<dbReference type="EMBL" id="JANIPJ010000025">
    <property type="protein sequence ID" value="MCR2807292.1"/>
    <property type="molecule type" value="Genomic_DNA"/>
</dbReference>
<dbReference type="Proteomes" id="UP001141950">
    <property type="component" value="Unassembled WGS sequence"/>
</dbReference>
<keyword evidence="3" id="KW-0472">Membrane</keyword>
<keyword evidence="9" id="KW-1185">Reference proteome</keyword>
<evidence type="ECO:0000256" key="1">
    <source>
        <dbReference type="ARBA" id="ARBA00022475"/>
    </source>
</evidence>
<evidence type="ECO:0000256" key="2">
    <source>
        <dbReference type="ARBA" id="ARBA00022729"/>
    </source>
</evidence>
<keyword evidence="1" id="KW-1003">Cell membrane</keyword>
<dbReference type="PROSITE" id="PS51257">
    <property type="entry name" value="PROKAR_LIPOPROTEIN"/>
    <property type="match status" value="1"/>
</dbReference>
<evidence type="ECO:0000313" key="8">
    <source>
        <dbReference type="EMBL" id="MCR2807292.1"/>
    </source>
</evidence>
<evidence type="ECO:0000256" key="4">
    <source>
        <dbReference type="ARBA" id="ARBA00023139"/>
    </source>
</evidence>
<feature type="chain" id="PRO_5040748045" evidence="7">
    <location>
        <begin position="29"/>
        <end position="522"/>
    </location>
</feature>